<evidence type="ECO:0000313" key="1">
    <source>
        <dbReference type="EMBL" id="KAI3910856.1"/>
    </source>
</evidence>
<dbReference type="AlphaFoldDB" id="A0AAD4SLH6"/>
<accession>A0AAD4SLH6</accession>
<keyword evidence="2" id="KW-1185">Reference proteome</keyword>
<organism evidence="1 2">
    <name type="scientific">Papaver atlanticum</name>
    <dbReference type="NCBI Taxonomy" id="357466"/>
    <lineage>
        <taxon>Eukaryota</taxon>
        <taxon>Viridiplantae</taxon>
        <taxon>Streptophyta</taxon>
        <taxon>Embryophyta</taxon>
        <taxon>Tracheophyta</taxon>
        <taxon>Spermatophyta</taxon>
        <taxon>Magnoliopsida</taxon>
        <taxon>Ranunculales</taxon>
        <taxon>Papaveraceae</taxon>
        <taxon>Papaveroideae</taxon>
        <taxon>Papaver</taxon>
    </lineage>
</organism>
<comment type="caution">
    <text evidence="1">The sequence shown here is derived from an EMBL/GenBank/DDBJ whole genome shotgun (WGS) entry which is preliminary data.</text>
</comment>
<proteinExistence type="predicted"/>
<gene>
    <name evidence="1" type="ORF">MKW98_022543</name>
</gene>
<reference evidence="1" key="1">
    <citation type="submission" date="2022-04" db="EMBL/GenBank/DDBJ databases">
        <title>A functionally conserved STORR gene fusion in Papaver species that diverged 16.8 million years ago.</title>
        <authorList>
            <person name="Catania T."/>
        </authorList>
    </citation>
    <scope>NUCLEOTIDE SEQUENCE</scope>
    <source>
        <strain evidence="1">S-188037</strain>
    </source>
</reference>
<sequence length="67" mass="7754">MQQPDEKLDTLLTSLLKVDLLKSFFLRESCLTEMVTDKAKQSKKTEVLSEGSHHHKLLIQDRFIVLV</sequence>
<dbReference type="EMBL" id="JAJJMB010010087">
    <property type="protein sequence ID" value="KAI3910856.1"/>
    <property type="molecule type" value="Genomic_DNA"/>
</dbReference>
<protein>
    <submittedName>
        <fullName evidence="1">Uncharacterized protein</fullName>
    </submittedName>
</protein>
<evidence type="ECO:0000313" key="2">
    <source>
        <dbReference type="Proteomes" id="UP001202328"/>
    </source>
</evidence>
<name>A0AAD4SLH6_9MAGN</name>
<dbReference type="Proteomes" id="UP001202328">
    <property type="component" value="Unassembled WGS sequence"/>
</dbReference>